<dbReference type="EMBL" id="JAFBDR010000007">
    <property type="protein sequence ID" value="MBM7571147.1"/>
    <property type="molecule type" value="Genomic_DNA"/>
</dbReference>
<keyword evidence="3" id="KW-1133">Transmembrane helix</keyword>
<keyword evidence="3" id="KW-0472">Membrane</keyword>
<gene>
    <name evidence="5" type="ORF">JOC48_001630</name>
</gene>
<evidence type="ECO:0000313" key="6">
    <source>
        <dbReference type="Proteomes" id="UP001296943"/>
    </source>
</evidence>
<organism evidence="5 6">
    <name type="scientific">Aquibacillus albus</name>
    <dbReference type="NCBI Taxonomy" id="1168171"/>
    <lineage>
        <taxon>Bacteria</taxon>
        <taxon>Bacillati</taxon>
        <taxon>Bacillota</taxon>
        <taxon>Bacilli</taxon>
        <taxon>Bacillales</taxon>
        <taxon>Bacillaceae</taxon>
        <taxon>Aquibacillus</taxon>
    </lineage>
</organism>
<sequence>MMVISLLTACSNNNDTSESADAGNNQATYDQNEEASTGEMKMEMEMRSNSDEAADDADVEQAADSSTDLSNAIERKIIYNAQLRVEVKNYSQALNDIQTEVNKTGGYIVQSQTYGGSSEELQEGMIKVRIPQEQFDQFLAIVEEGSVKVIQRDINGKDVTEEYVDLESRLTSKRVVEERLLSFMEAAEETEDLLKISNDLAEVQAEIEEITGRMNYLQNRANLATVTIHIHENRVTIPNVNENELNTWEKTKQQFMESINFLLLTASGLFIFIGGNLPIIILLTIIGLITYTIYKKKKQSE</sequence>
<feature type="compositionally biased region" description="Polar residues" evidence="2">
    <location>
        <begin position="13"/>
        <end position="30"/>
    </location>
</feature>
<dbReference type="Pfam" id="PF14257">
    <property type="entry name" value="DUF4349"/>
    <property type="match status" value="1"/>
</dbReference>
<keyword evidence="5" id="KW-0449">Lipoprotein</keyword>
<evidence type="ECO:0000256" key="2">
    <source>
        <dbReference type="SAM" id="MobiDB-lite"/>
    </source>
</evidence>
<feature type="domain" description="DUF4349" evidence="4">
    <location>
        <begin position="75"/>
        <end position="290"/>
    </location>
</feature>
<keyword evidence="1" id="KW-0175">Coiled coil</keyword>
<evidence type="ECO:0000259" key="4">
    <source>
        <dbReference type="Pfam" id="PF14257"/>
    </source>
</evidence>
<proteinExistence type="predicted"/>
<dbReference type="InterPro" id="IPR025645">
    <property type="entry name" value="DUF4349"/>
</dbReference>
<keyword evidence="6" id="KW-1185">Reference proteome</keyword>
<evidence type="ECO:0000313" key="5">
    <source>
        <dbReference type="EMBL" id="MBM7571147.1"/>
    </source>
</evidence>
<protein>
    <submittedName>
        <fullName evidence="5">Major membrane immunogen (Membrane-anchored lipoprotein)</fullName>
    </submittedName>
</protein>
<feature type="compositionally biased region" description="Acidic residues" evidence="2">
    <location>
        <begin position="52"/>
        <end position="61"/>
    </location>
</feature>
<comment type="caution">
    <text evidence="5">The sequence shown here is derived from an EMBL/GenBank/DDBJ whole genome shotgun (WGS) entry which is preliminary data.</text>
</comment>
<dbReference type="Proteomes" id="UP001296943">
    <property type="component" value="Unassembled WGS sequence"/>
</dbReference>
<name>A0ABS2MZ33_9BACI</name>
<feature type="compositionally biased region" description="Basic and acidic residues" evidence="2">
    <location>
        <begin position="40"/>
        <end position="50"/>
    </location>
</feature>
<feature type="coiled-coil region" evidence="1">
    <location>
        <begin position="186"/>
        <end position="220"/>
    </location>
</feature>
<keyword evidence="3" id="KW-0812">Transmembrane</keyword>
<accession>A0ABS2MZ33</accession>
<evidence type="ECO:0000256" key="1">
    <source>
        <dbReference type="SAM" id="Coils"/>
    </source>
</evidence>
<reference evidence="5 6" key="1">
    <citation type="submission" date="2021-01" db="EMBL/GenBank/DDBJ databases">
        <title>Genomic Encyclopedia of Type Strains, Phase IV (KMG-IV): sequencing the most valuable type-strain genomes for metagenomic binning, comparative biology and taxonomic classification.</title>
        <authorList>
            <person name="Goeker M."/>
        </authorList>
    </citation>
    <scope>NUCLEOTIDE SEQUENCE [LARGE SCALE GENOMIC DNA]</scope>
    <source>
        <strain evidence="5 6">DSM 23711</strain>
    </source>
</reference>
<feature type="region of interest" description="Disordered" evidence="2">
    <location>
        <begin position="13"/>
        <end position="67"/>
    </location>
</feature>
<evidence type="ECO:0000256" key="3">
    <source>
        <dbReference type="SAM" id="Phobius"/>
    </source>
</evidence>
<feature type="transmembrane region" description="Helical" evidence="3">
    <location>
        <begin position="261"/>
        <end position="294"/>
    </location>
</feature>